<dbReference type="EMBL" id="MXAP01000070">
    <property type="protein sequence ID" value="OPH37971.1"/>
    <property type="molecule type" value="Genomic_DNA"/>
</dbReference>
<sequence>MANTNIQHAPVLFCPFKCLFTFYFKTATMNHKAILTTLDQNLDRLAQTQNSTDINALHQAIADEMNGVSDEPTLAGVQLSLSSYLEAVKLVISDTFDHEVWIQAELRAVNTKGGHYYFELAEKDDNGNIIASARATLWQYRAKAVVGKFTRETGKPLSAGLAVLIKGSASFHPQYGFSINISDIDPTYTLGALAQAYNAMLKRLHDEGLTALNKALPTPFDIRHVIVIAPEQAAGLGDFRAEADRLAQTGACQFYYHHATFQGNHAPSEIRTAITHAIGEFYASHAHHADLLVIIRGGGAVSDLAYLNDYELSALVAESPMPVWVGIGHERDKVLLDEVAHTRFDTPSKVVLAIENHLVAMVALAKGAMTTISDISRTRLHHAKEQSHLAMKSVHHGASQTLKLAKKDSDFLLSTLSGHAKYRTHTLSLTISDLLARQHKTAHEHIKHARQDAAHTLSQHKALLPRLSALRDETRYLQSMILVQHPARTLTKGYALIHQDGHVIGSSNAIKQGEIDIEFHDGRVKAVVK</sequence>
<dbReference type="Pfam" id="PF02601">
    <property type="entry name" value="Exonuc_VII_L"/>
    <property type="match status" value="1"/>
</dbReference>
<keyword evidence="2 5" id="KW-0540">Nuclease</keyword>
<gene>
    <name evidence="8" type="ORF">B5J93_07315</name>
</gene>
<evidence type="ECO:0000313" key="9">
    <source>
        <dbReference type="Proteomes" id="UP000190777"/>
    </source>
</evidence>
<dbReference type="PANTHER" id="PTHR30008">
    <property type="entry name" value="EXODEOXYRIBONUCLEASE 7 LARGE SUBUNIT"/>
    <property type="match status" value="1"/>
</dbReference>
<dbReference type="InterPro" id="IPR020579">
    <property type="entry name" value="Exonuc_VII_lsu_C"/>
</dbReference>
<accession>A0ABX3NHZ4</accession>
<dbReference type="InterPro" id="IPR025824">
    <property type="entry name" value="OB-fold_nuc-bd_dom"/>
</dbReference>
<dbReference type="NCBIfam" id="TIGR00237">
    <property type="entry name" value="xseA"/>
    <property type="match status" value="1"/>
</dbReference>
<evidence type="ECO:0000259" key="6">
    <source>
        <dbReference type="Pfam" id="PF02601"/>
    </source>
</evidence>
<evidence type="ECO:0000313" key="8">
    <source>
        <dbReference type="EMBL" id="OPH37971.1"/>
    </source>
</evidence>
<comment type="caution">
    <text evidence="8">The sequence shown here is derived from an EMBL/GenBank/DDBJ whole genome shotgun (WGS) entry which is preliminary data.</text>
</comment>
<dbReference type="Proteomes" id="UP000190777">
    <property type="component" value="Unassembled WGS sequence"/>
</dbReference>
<feature type="domain" description="Exonuclease VII large subunit C-terminal" evidence="6">
    <location>
        <begin position="212"/>
        <end position="526"/>
    </location>
</feature>
<comment type="catalytic activity">
    <reaction evidence="5">
        <text>Exonucleolytic cleavage in either 5'- to 3'- or 3'- to 5'-direction to yield nucleoside 5'-phosphates.</text>
        <dbReference type="EC" id="3.1.11.6"/>
    </reaction>
</comment>
<keyword evidence="1" id="KW-0963">Cytoplasm</keyword>
<protein>
    <recommendedName>
        <fullName evidence="5">Exodeoxyribonuclease 7 large subunit</fullName>
        <ecNumber evidence="5">3.1.11.6</ecNumber>
    </recommendedName>
</protein>
<dbReference type="CDD" id="cd04489">
    <property type="entry name" value="ExoVII_LU_OBF"/>
    <property type="match status" value="1"/>
</dbReference>
<dbReference type="EC" id="3.1.11.6" evidence="5"/>
<evidence type="ECO:0000256" key="2">
    <source>
        <dbReference type="ARBA" id="ARBA00022722"/>
    </source>
</evidence>
<organism evidence="8 9">
    <name type="scientific">Moraxella equi</name>
    <dbReference type="NCBI Taxonomy" id="60442"/>
    <lineage>
        <taxon>Bacteria</taxon>
        <taxon>Pseudomonadati</taxon>
        <taxon>Pseudomonadota</taxon>
        <taxon>Gammaproteobacteria</taxon>
        <taxon>Moraxellales</taxon>
        <taxon>Moraxellaceae</taxon>
        <taxon>Moraxella</taxon>
    </lineage>
</organism>
<comment type="subcellular location">
    <subcellularLocation>
        <location evidence="5">Cytoplasm</location>
    </subcellularLocation>
</comment>
<reference evidence="8 9" key="1">
    <citation type="submission" date="2017-03" db="EMBL/GenBank/DDBJ databases">
        <title>Draft genome sequence of Moraxella equi CCUG 4950T type strain.</title>
        <authorList>
            <person name="Salva-Serra F."/>
            <person name="Engstrom-Jakobsson H."/>
            <person name="Thorell K."/>
            <person name="Jaen-Luchoro D."/>
            <person name="Gonzales-Siles L."/>
            <person name="Karlsson R."/>
            <person name="Yazdan S."/>
            <person name="Boulund F."/>
            <person name="Johnning A."/>
            <person name="Engstrand L."/>
            <person name="Kristiansson E."/>
            <person name="Moore E."/>
        </authorList>
    </citation>
    <scope>NUCLEOTIDE SEQUENCE [LARGE SCALE GENOMIC DNA]</scope>
    <source>
        <strain evidence="8 9">CCUG 4950</strain>
    </source>
</reference>
<evidence type="ECO:0000256" key="4">
    <source>
        <dbReference type="ARBA" id="ARBA00022839"/>
    </source>
</evidence>
<keyword evidence="3 5" id="KW-0378">Hydrolase</keyword>
<evidence type="ECO:0000256" key="1">
    <source>
        <dbReference type="ARBA" id="ARBA00022490"/>
    </source>
</evidence>
<evidence type="ECO:0000256" key="5">
    <source>
        <dbReference type="RuleBase" id="RU004355"/>
    </source>
</evidence>
<keyword evidence="4 5" id="KW-0269">Exonuclease</keyword>
<feature type="domain" description="OB-fold nucleic acid binding" evidence="7">
    <location>
        <begin position="80"/>
        <end position="184"/>
    </location>
</feature>
<name>A0ABX3NHZ4_9GAMM</name>
<dbReference type="Pfam" id="PF13742">
    <property type="entry name" value="tRNA_anti_2"/>
    <property type="match status" value="1"/>
</dbReference>
<keyword evidence="9" id="KW-1185">Reference proteome</keyword>
<proteinExistence type="inferred from homology"/>
<evidence type="ECO:0000259" key="7">
    <source>
        <dbReference type="Pfam" id="PF13742"/>
    </source>
</evidence>
<evidence type="ECO:0000256" key="3">
    <source>
        <dbReference type="ARBA" id="ARBA00022801"/>
    </source>
</evidence>
<dbReference type="PANTHER" id="PTHR30008:SF0">
    <property type="entry name" value="EXODEOXYRIBONUCLEASE 7 LARGE SUBUNIT"/>
    <property type="match status" value="1"/>
</dbReference>
<comment type="similarity">
    <text evidence="5">Belongs to the XseA family.</text>
</comment>
<dbReference type="InterPro" id="IPR003753">
    <property type="entry name" value="Exonuc_VII_L"/>
</dbReference>